<evidence type="ECO:0000313" key="1">
    <source>
        <dbReference type="EMBL" id="MBO0351681.1"/>
    </source>
</evidence>
<dbReference type="GO" id="GO:0016746">
    <property type="term" value="F:acyltransferase activity"/>
    <property type="evidence" value="ECO:0007669"/>
    <property type="project" value="UniProtKB-KW"/>
</dbReference>
<gene>
    <name evidence="1" type="ORF">J0895_21875</name>
</gene>
<organism evidence="1 2">
    <name type="scientific">Phormidium pseudopriestleyi FRX01</name>
    <dbReference type="NCBI Taxonomy" id="1759528"/>
    <lineage>
        <taxon>Bacteria</taxon>
        <taxon>Bacillati</taxon>
        <taxon>Cyanobacteriota</taxon>
        <taxon>Cyanophyceae</taxon>
        <taxon>Oscillatoriophycideae</taxon>
        <taxon>Oscillatoriales</taxon>
        <taxon>Oscillatoriaceae</taxon>
        <taxon>Phormidium</taxon>
    </lineage>
</organism>
<evidence type="ECO:0000313" key="2">
    <source>
        <dbReference type="Proteomes" id="UP000664844"/>
    </source>
</evidence>
<reference evidence="1 2" key="1">
    <citation type="submission" date="2021-03" db="EMBL/GenBank/DDBJ databases">
        <title>Metabolic Capacity of the Antarctic Cyanobacterium Phormidium pseudopriestleyi that Sustains Oxygenic Photosynthesis in the Presence of Hydrogen Sulfide.</title>
        <authorList>
            <person name="Lumian J.E."/>
            <person name="Jungblut A.D."/>
            <person name="Dillon M.L."/>
            <person name="Hawes I."/>
            <person name="Doran P.T."/>
            <person name="Mackey T.J."/>
            <person name="Dick G.J."/>
            <person name="Grettenberger C.L."/>
            <person name="Sumner D.Y."/>
        </authorList>
    </citation>
    <scope>NUCLEOTIDE SEQUENCE [LARGE SCALE GENOMIC DNA]</scope>
    <source>
        <strain evidence="1 2">FRX01</strain>
    </source>
</reference>
<comment type="caution">
    <text evidence="1">The sequence shown here is derived from an EMBL/GenBank/DDBJ whole genome shotgun (WGS) entry which is preliminary data.</text>
</comment>
<dbReference type="RefSeq" id="WP_207090114.1">
    <property type="nucleotide sequence ID" value="NZ_JAFLQW010000575.1"/>
</dbReference>
<keyword evidence="1" id="KW-0808">Transferase</keyword>
<dbReference type="EMBL" id="JAFLQW010000575">
    <property type="protein sequence ID" value="MBO0351681.1"/>
    <property type="molecule type" value="Genomic_DNA"/>
</dbReference>
<accession>A0ABS3FX49</accession>
<dbReference type="Proteomes" id="UP000664844">
    <property type="component" value="Unassembled WGS sequence"/>
</dbReference>
<name>A0ABS3FX49_9CYAN</name>
<proteinExistence type="predicted"/>
<keyword evidence="1" id="KW-0012">Acyltransferase</keyword>
<protein>
    <submittedName>
        <fullName evidence="1">Acyltransferase</fullName>
    </submittedName>
</protein>
<sequence>MEELKTHGTENNSVQYEIPGLPLTVYLELAAHLRQVQGVEVELIPQTAAVFNYFDSQIAGISIKYGPDAEPIASQRVEQILGYYRDRHRRKS</sequence>
<keyword evidence="2" id="KW-1185">Reference proteome</keyword>